<name>A0A5B8CJU9_SPHSA</name>
<proteinExistence type="predicted"/>
<evidence type="ECO:0000313" key="1">
    <source>
        <dbReference type="EMBL" id="QDC39102.1"/>
    </source>
</evidence>
<evidence type="ECO:0000313" key="2">
    <source>
        <dbReference type="Proteomes" id="UP000311469"/>
    </source>
</evidence>
<dbReference type="AlphaFoldDB" id="A0A5B8CJU9"/>
<sequence>MTWYRALCLGQPVGPWRQCKERVRRDLLTRQLGSYDEWGKFFITVPGDIEVRHEWAQSSAIAA</sequence>
<reference evidence="1 2" key="1">
    <citation type="submission" date="2019-06" db="EMBL/GenBank/DDBJ databases">
        <title>Genome organization and adaptive potential of archetypical organophosphate degarding Sphingobium fuliginis ATCC 27551.</title>
        <authorList>
            <person name="Sarwar A."/>
            <person name="Parthasarathy S."/>
            <person name="Singh C."/>
            <person name="Siddavattam D."/>
        </authorList>
    </citation>
    <scope>NUCLEOTIDE SEQUENCE [LARGE SCALE GENOMIC DNA]</scope>
    <source>
        <strain evidence="1 2">ATCC 27551</strain>
    </source>
</reference>
<organism evidence="1 2">
    <name type="scientific">Sphingobium fuliginis ATCC 27551</name>
    <dbReference type="NCBI Taxonomy" id="1208342"/>
    <lineage>
        <taxon>Bacteria</taxon>
        <taxon>Pseudomonadati</taxon>
        <taxon>Pseudomonadota</taxon>
        <taxon>Alphaproteobacteria</taxon>
        <taxon>Sphingomonadales</taxon>
        <taxon>Sphingomonadaceae</taxon>
        <taxon>Sphingobium</taxon>
    </lineage>
</organism>
<dbReference type="Proteomes" id="UP000311469">
    <property type="component" value="Chromosome cSF1"/>
</dbReference>
<dbReference type="KEGG" id="sufl:FIL70_07400"/>
<dbReference type="EMBL" id="CP041016">
    <property type="protein sequence ID" value="QDC39102.1"/>
    <property type="molecule type" value="Genomic_DNA"/>
</dbReference>
<accession>A0A5B8CJU9</accession>
<gene>
    <name evidence="1" type="ORF">FIL70_07400</name>
</gene>
<protein>
    <submittedName>
        <fullName evidence="1">Uncharacterized protein</fullName>
    </submittedName>
</protein>